<dbReference type="KEGG" id="fer:FNB15_01120"/>
<evidence type="ECO:0000256" key="2">
    <source>
        <dbReference type="ARBA" id="ARBA00022729"/>
    </source>
</evidence>
<dbReference type="PANTHER" id="PTHR47235:SF1">
    <property type="entry name" value="BLR6548 PROTEIN"/>
    <property type="match status" value="1"/>
</dbReference>
<dbReference type="CDD" id="cd06343">
    <property type="entry name" value="PBP1_ABC_ligand_binding-like"/>
    <property type="match status" value="1"/>
</dbReference>
<evidence type="ECO:0000313" key="6">
    <source>
        <dbReference type="Proteomes" id="UP000317496"/>
    </source>
</evidence>
<feature type="domain" description="Leucine-binding protein" evidence="4">
    <location>
        <begin position="40"/>
        <end position="386"/>
    </location>
</feature>
<dbReference type="EMBL" id="CP041636">
    <property type="protein sequence ID" value="QDO95960.1"/>
    <property type="molecule type" value="Genomic_DNA"/>
</dbReference>
<dbReference type="OrthoDB" id="9768099at2"/>
<evidence type="ECO:0000313" key="5">
    <source>
        <dbReference type="EMBL" id="QDO95960.1"/>
    </source>
</evidence>
<dbReference type="RefSeq" id="WP_144066941.1">
    <property type="nucleotide sequence ID" value="NZ_CP041636.1"/>
</dbReference>
<feature type="signal peptide" evidence="3">
    <location>
        <begin position="1"/>
        <end position="19"/>
    </location>
</feature>
<dbReference type="InterPro" id="IPR028082">
    <property type="entry name" value="Peripla_BP_I"/>
</dbReference>
<protein>
    <submittedName>
        <fullName evidence="5">ABC transporter substrate-binding protein</fullName>
    </submittedName>
</protein>
<proteinExistence type="inferred from homology"/>
<gene>
    <name evidence="5" type="ORF">FNB15_01120</name>
</gene>
<keyword evidence="2 3" id="KW-0732">Signal</keyword>
<organism evidence="5 6">
    <name type="scientific">Ferrovibrio terrae</name>
    <dbReference type="NCBI Taxonomy" id="2594003"/>
    <lineage>
        <taxon>Bacteria</taxon>
        <taxon>Pseudomonadati</taxon>
        <taxon>Pseudomonadota</taxon>
        <taxon>Alphaproteobacteria</taxon>
        <taxon>Rhodospirillales</taxon>
        <taxon>Rhodospirillaceae</taxon>
        <taxon>Ferrovibrio</taxon>
    </lineage>
</organism>
<dbReference type="Proteomes" id="UP000317496">
    <property type="component" value="Chromosome"/>
</dbReference>
<dbReference type="AlphaFoldDB" id="A0A516GX99"/>
<evidence type="ECO:0000256" key="1">
    <source>
        <dbReference type="ARBA" id="ARBA00010062"/>
    </source>
</evidence>
<dbReference type="Gene3D" id="3.40.50.2300">
    <property type="match status" value="2"/>
</dbReference>
<comment type="similarity">
    <text evidence="1">Belongs to the leucine-binding protein family.</text>
</comment>
<accession>A0A516GX99</accession>
<dbReference type="SUPFAM" id="SSF53822">
    <property type="entry name" value="Periplasmic binding protein-like I"/>
    <property type="match status" value="1"/>
</dbReference>
<evidence type="ECO:0000259" key="4">
    <source>
        <dbReference type="Pfam" id="PF13458"/>
    </source>
</evidence>
<evidence type="ECO:0000256" key="3">
    <source>
        <dbReference type="SAM" id="SignalP"/>
    </source>
</evidence>
<sequence length="399" mass="43055">MRRVYVLTAAVVTSAVAFAGVAISSAGAQQSKVRGVTKSEIVIGMHTDLSGPAASYGVHSANAMRLRIDEVNEAGGIYGRKIRLIVEDNQYQVPRAVQAANKLINRDNIFIMAGALGTPMNNAVLPDQLKAGVINFSPITAARQMSEPFHKLKFAGLSSYYDQIRAGMQWMVANKGKKRFCTLYQDTDFGKEIFEAVNDQAKAMNLAVVETATNRPADTDFTGQITKLRAANCDIVVMGTIVRDAIVPYGTARKMGWDVDFLGQSANYDQIVAGAPGGATEGLYVMAGTVMPYRDTASPQVAAFMDKYKAKFGVDSNIGAVYGYGLMDQLIFAFDRAGKDLTTDKMVAALESIQGFRDIFGGPPVSYGPNKHQGADEAFLFQVQKGRFVSVAGPVRYGM</sequence>
<keyword evidence="6" id="KW-1185">Reference proteome</keyword>
<reference evidence="5 6" key="1">
    <citation type="submission" date="2019-07" db="EMBL/GenBank/DDBJ databases">
        <title>Genome sequencing for Ferrovibrio sp. K5.</title>
        <authorList>
            <person name="Park S.-J."/>
        </authorList>
    </citation>
    <scope>NUCLEOTIDE SEQUENCE [LARGE SCALE GENOMIC DNA]</scope>
    <source>
        <strain evidence="5 6">K5</strain>
    </source>
</reference>
<dbReference type="InterPro" id="IPR028081">
    <property type="entry name" value="Leu-bd"/>
</dbReference>
<dbReference type="PANTHER" id="PTHR47235">
    <property type="entry name" value="BLR6548 PROTEIN"/>
    <property type="match status" value="1"/>
</dbReference>
<feature type="chain" id="PRO_5022152628" evidence="3">
    <location>
        <begin position="20"/>
        <end position="399"/>
    </location>
</feature>
<name>A0A516GX99_9PROT</name>
<dbReference type="Pfam" id="PF13458">
    <property type="entry name" value="Peripla_BP_6"/>
    <property type="match status" value="1"/>
</dbReference>